<dbReference type="Proteomes" id="UP000675940">
    <property type="component" value="Unassembled WGS sequence"/>
</dbReference>
<dbReference type="Gene3D" id="3.40.50.150">
    <property type="entry name" value="Vaccinia Virus protein VP39"/>
    <property type="match status" value="1"/>
</dbReference>
<evidence type="ECO:0000313" key="5">
    <source>
        <dbReference type="Proteomes" id="UP000675940"/>
    </source>
</evidence>
<dbReference type="CDD" id="cd02440">
    <property type="entry name" value="AdoMet_MTases"/>
    <property type="match status" value="1"/>
</dbReference>
<dbReference type="PANTHER" id="PTHR47739">
    <property type="entry name" value="TRNA1(VAL) (ADENINE(37)-N6)-METHYLTRANSFERASE"/>
    <property type="match status" value="1"/>
</dbReference>
<protein>
    <submittedName>
        <fullName evidence="4">Methyltransferase</fullName>
    </submittedName>
</protein>
<reference evidence="4" key="1">
    <citation type="submission" date="2021-03" db="EMBL/GenBank/DDBJ databases">
        <title>Sagittula salina sp. nov. strain M10.9X isolated from the marine waste.</title>
        <authorList>
            <person name="Satari L."/>
            <person name="Molina-Menor E."/>
            <person name="Vidal-Verdu A."/>
            <person name="Pascual J."/>
            <person name="Pereto J."/>
            <person name="Porcar M."/>
        </authorList>
    </citation>
    <scope>NUCLEOTIDE SEQUENCE</scope>
    <source>
        <strain evidence="4">M10.9X</strain>
    </source>
</reference>
<sequence>MLGGRVQLWQPREGYRAGTDPVLLAATIAAGAGQSVLELGCGGGAALCCLGARVPGLRLAGVEIQPAYADLARRNLVDNGLEGIVWDGDISDPPRALKAESFDFVMANPPYFETGKGLAAQEPGRGTGRAGALPLGDWVSIAAKRLKPRGYATFIQRVERLPELLAAMDGPLGSLELLPLLPREGRGPRLILLRGRKDGRAPFRFHAPMAIHPALIRDNAPDNYTERFRNVMQQGRALPFEADPG</sequence>
<organism evidence="4 5">
    <name type="scientific">Sagittula salina</name>
    <dbReference type="NCBI Taxonomy" id="2820268"/>
    <lineage>
        <taxon>Bacteria</taxon>
        <taxon>Pseudomonadati</taxon>
        <taxon>Pseudomonadota</taxon>
        <taxon>Alphaproteobacteria</taxon>
        <taxon>Rhodobacterales</taxon>
        <taxon>Roseobacteraceae</taxon>
        <taxon>Sagittula</taxon>
    </lineage>
</organism>
<proteinExistence type="predicted"/>
<keyword evidence="2" id="KW-0949">S-adenosyl-L-methionine</keyword>
<keyword evidence="1 4" id="KW-0808">Transferase</keyword>
<dbReference type="AlphaFoldDB" id="A0A940S4D7"/>
<feature type="domain" description="Methyltransferase small" evidence="3">
    <location>
        <begin position="23"/>
        <end position="114"/>
    </location>
</feature>
<comment type="caution">
    <text evidence="4">The sequence shown here is derived from an EMBL/GenBank/DDBJ whole genome shotgun (WGS) entry which is preliminary data.</text>
</comment>
<keyword evidence="1 4" id="KW-0489">Methyltransferase</keyword>
<dbReference type="GO" id="GO:0008168">
    <property type="term" value="F:methyltransferase activity"/>
    <property type="evidence" value="ECO:0007669"/>
    <property type="project" value="UniProtKB-KW"/>
</dbReference>
<dbReference type="InterPro" id="IPR050210">
    <property type="entry name" value="tRNA_Adenine-N(6)_MTase"/>
</dbReference>
<dbReference type="Pfam" id="PF05175">
    <property type="entry name" value="MTS"/>
    <property type="match status" value="1"/>
</dbReference>
<evidence type="ECO:0000256" key="2">
    <source>
        <dbReference type="ARBA" id="ARBA00022691"/>
    </source>
</evidence>
<name>A0A940S4D7_9RHOB</name>
<evidence type="ECO:0000256" key="1">
    <source>
        <dbReference type="ARBA" id="ARBA00022603"/>
    </source>
</evidence>
<dbReference type="InterPro" id="IPR007848">
    <property type="entry name" value="Small_mtfrase_dom"/>
</dbReference>
<dbReference type="InterPro" id="IPR029063">
    <property type="entry name" value="SAM-dependent_MTases_sf"/>
</dbReference>
<dbReference type="EMBL" id="JAGISH010000008">
    <property type="protein sequence ID" value="MBP0483770.1"/>
    <property type="molecule type" value="Genomic_DNA"/>
</dbReference>
<evidence type="ECO:0000259" key="3">
    <source>
        <dbReference type="Pfam" id="PF05175"/>
    </source>
</evidence>
<keyword evidence="5" id="KW-1185">Reference proteome</keyword>
<dbReference type="PANTHER" id="PTHR47739:SF1">
    <property type="entry name" value="TRNA1(VAL) (ADENINE(37)-N6)-METHYLTRANSFERASE"/>
    <property type="match status" value="1"/>
</dbReference>
<dbReference type="GO" id="GO:0032259">
    <property type="term" value="P:methylation"/>
    <property type="evidence" value="ECO:0007669"/>
    <property type="project" value="UniProtKB-KW"/>
</dbReference>
<dbReference type="SUPFAM" id="SSF53335">
    <property type="entry name" value="S-adenosyl-L-methionine-dependent methyltransferases"/>
    <property type="match status" value="1"/>
</dbReference>
<accession>A0A940S4D7</accession>
<evidence type="ECO:0000313" key="4">
    <source>
        <dbReference type="EMBL" id="MBP0483770.1"/>
    </source>
</evidence>
<gene>
    <name evidence="4" type="ORF">J5474_14900</name>
</gene>